<evidence type="ECO:0000313" key="6">
    <source>
        <dbReference type="Proteomes" id="UP001164746"/>
    </source>
</evidence>
<feature type="domain" description="B box-type" evidence="3">
    <location>
        <begin position="14"/>
        <end position="62"/>
    </location>
</feature>
<dbReference type="EMBL" id="CP111028">
    <property type="protein sequence ID" value="WAR30946.1"/>
    <property type="molecule type" value="Genomic_DNA"/>
</dbReference>
<dbReference type="PANTHER" id="PTHR32046">
    <property type="entry name" value="G DOMAIN-CONTAINING PROTEIN"/>
    <property type="match status" value="1"/>
</dbReference>
<reference evidence="5" key="1">
    <citation type="submission" date="2022-11" db="EMBL/GenBank/DDBJ databases">
        <title>Centuries of genome instability and evolution in soft-shell clam transmissible cancer (bioRxiv).</title>
        <authorList>
            <person name="Hart S.F.M."/>
            <person name="Yonemitsu M.A."/>
            <person name="Giersch R.M."/>
            <person name="Beal B.F."/>
            <person name="Arriagada G."/>
            <person name="Davis B.W."/>
            <person name="Ostrander E.A."/>
            <person name="Goff S.P."/>
            <person name="Metzger M.J."/>
        </authorList>
    </citation>
    <scope>NUCLEOTIDE SEQUENCE</scope>
    <source>
        <strain evidence="5">MELC-2E11</strain>
        <tissue evidence="5">Siphon/mantle</tissue>
    </source>
</reference>
<feature type="domain" description="B box-type" evidence="3">
    <location>
        <begin position="84"/>
        <end position="124"/>
    </location>
</feature>
<keyword evidence="6" id="KW-1185">Reference proteome</keyword>
<dbReference type="SUPFAM" id="SSF49265">
    <property type="entry name" value="Fibronectin type III"/>
    <property type="match status" value="1"/>
</dbReference>
<dbReference type="InterPro" id="IPR003961">
    <property type="entry name" value="FN3_dom"/>
</dbReference>
<dbReference type="PROSITE" id="PS50853">
    <property type="entry name" value="FN3"/>
    <property type="match status" value="1"/>
</dbReference>
<dbReference type="InterPro" id="IPR027417">
    <property type="entry name" value="P-loop_NTPase"/>
</dbReference>
<dbReference type="PROSITE" id="PS50119">
    <property type="entry name" value="ZF_BBOX"/>
    <property type="match status" value="11"/>
</dbReference>
<dbReference type="SMART" id="SM00060">
    <property type="entry name" value="FN3"/>
    <property type="match status" value="1"/>
</dbReference>
<name>A0ABY7GDB1_MYAAR</name>
<keyword evidence="2" id="KW-0175">Coiled coil</keyword>
<keyword evidence="1" id="KW-0862">Zinc</keyword>
<sequence length="1448" mass="166720">MNMLHDTVDVMEKIAIIYCDPCKEGNIDKTAQLFCPICDEYLCDDCVETHKMMKKTKTHVPIAKELVEEQSKLSDETFVECEPCILGNKRQDAKKFCHECNEYLCASCVILHQRTKLTKTHLPIALELVEEQSKQSDEIFVECEPCKLGNKRQDAKKFCPECNEYLCESCIILHQRTKLTKTHLPIALELVEEQSKLSDEIFVECEPCKLGNKLQDAKKFCLECNEYLCESCIILHQRTKLTKTHLPIALELVEEQSKLSDEIFIECELCKLGNKRQDAKRFCPECNEYLCESCIILHQRTKLTKTHLPIALELVEEQSKLSDEIFIECEPCKLGNKRQDAKRFCPECNEYLCESCIILHQRTKLTKTHLPIALELVEEQSKLSDEICVECEPCKLGNERQRAKMFCHECNEYLCANCVILHQRTKLTKTHLPIAIELVGEQSKQSDEIFVECEPCKLGNKRQDAKKFCPECNEYLCESCVILHQRSKMTKRHAPENFENLQKGSSLSKHFCNPCSGESQKEAAMFCETCKEYLCEHCVAYHKKQKATKAHILTSDLGIGDTDRDKDIPCEICMLTETFSLSENFCVECEEHLCKQCTEVHLKRKTTKNHQISKKNKEIKISNVVDCTVCQDVGFMSKAVKYCRDCIEYMCENCMVMHQKNKLMKVHNLITSEEMKETACETCEKCDAVAYCIKCDEMLCWKCRTLHNKTKKYNDHDLAPINICFCDETSLYCKPCEERDIQELACAFCLDCDRELFCSKCARKHKARKKTRSHYVVMDIAKLQGEEKKDDAQRHCLMDAVFLYMAANTRPGKPVSIEAGSDFIVLSWDPPANFQDGNYYQVSMKDVNQNSKWKFYNKEFTTANGKIEDIKSNTTFVFRVRVVHEHGEGSYSPESDFIITFHSTASRIVKFSTKVDGQNPTTYALPVTENRTARDETAKSRHFWLGKYTLTNERTIMFFGAFGTGKSTLVKGFVNYILGVNWDDPFRFTIIDLEDEDKQRETNQAQTEWITRYTIFPEKGSRVPYCLHLIDTPGFGDTRGLERDQEIVEQIRQLFSAKKPKGVCDIDAICFLIKAPDARLTAAQSYIFQSIMSLFGNDIEGNICSLITFADGIYPPVLAALKETNLPFGEYFTFNNSGLFARNVGHTSLAPMFWDMGIKSFQHFFSHLEQGKPKSLQLTRDVLDERFRLEQTVKNLQSQLDIGLLKLNQMKQEIAVIDRNKSTIKDNANFMYEVNETQQKRRELPPGQHVTNCTHCHFTCHENCDIPDDDRKKGCTAMDGNGFCTVCPDKCKWDKHANTPFIFDYVTVKVKRSYAGMQTKYQEATGKCLTQELVDKNMVKELDDIIDGIEFLMTTVKECNKRLSAIALWPNPLSMTEHIDLMIENEKLLKKDGFLERIHTLNECRKKALIMSDATKFTEEAQTVMRNAGVKKKSETQIAWKKFAMLFK</sequence>
<evidence type="ECO:0000256" key="2">
    <source>
        <dbReference type="SAM" id="Coils"/>
    </source>
</evidence>
<feature type="coiled-coil region" evidence="2">
    <location>
        <begin position="1193"/>
        <end position="1227"/>
    </location>
</feature>
<dbReference type="SUPFAM" id="SSF52540">
    <property type="entry name" value="P-loop containing nucleoside triphosphate hydrolases"/>
    <property type="match status" value="1"/>
</dbReference>
<keyword evidence="1" id="KW-0863">Zinc-finger</keyword>
<dbReference type="InterPro" id="IPR013783">
    <property type="entry name" value="Ig-like_fold"/>
</dbReference>
<evidence type="ECO:0000313" key="5">
    <source>
        <dbReference type="EMBL" id="WAR30946.1"/>
    </source>
</evidence>
<feature type="domain" description="B box-type" evidence="3">
    <location>
        <begin position="391"/>
        <end position="434"/>
    </location>
</feature>
<dbReference type="Proteomes" id="UP001164746">
    <property type="component" value="Chromosome 17"/>
</dbReference>
<evidence type="ECO:0000259" key="4">
    <source>
        <dbReference type="PROSITE" id="PS50853"/>
    </source>
</evidence>
<evidence type="ECO:0000256" key="1">
    <source>
        <dbReference type="PROSITE-ProRule" id="PRU00024"/>
    </source>
</evidence>
<dbReference type="CDD" id="cd19757">
    <property type="entry name" value="Bbox1"/>
    <property type="match status" value="1"/>
</dbReference>
<feature type="domain" description="B box-type" evidence="3">
    <location>
        <begin position="515"/>
        <end position="550"/>
    </location>
</feature>
<dbReference type="CDD" id="cd00063">
    <property type="entry name" value="FN3"/>
    <property type="match status" value="1"/>
</dbReference>
<proteinExistence type="predicted"/>
<accession>A0ABY7GDB1</accession>
<evidence type="ECO:0000259" key="3">
    <source>
        <dbReference type="PROSITE" id="PS50119"/>
    </source>
</evidence>
<protein>
    <submittedName>
        <fullName evidence="5">Uncharacterized protein</fullName>
    </submittedName>
</protein>
<feature type="domain" description="B box-type" evidence="3">
    <location>
        <begin position="565"/>
        <end position="615"/>
    </location>
</feature>
<feature type="domain" description="B box-type" evidence="3">
    <location>
        <begin position="453"/>
        <end position="496"/>
    </location>
</feature>
<dbReference type="InterPro" id="IPR000315">
    <property type="entry name" value="Znf_B-box"/>
</dbReference>
<feature type="domain" description="B box-type" evidence="3">
    <location>
        <begin position="267"/>
        <end position="310"/>
    </location>
</feature>
<dbReference type="Gene3D" id="2.60.40.10">
    <property type="entry name" value="Immunoglobulins"/>
    <property type="match status" value="1"/>
</dbReference>
<keyword evidence="1" id="KW-0479">Metal-binding</keyword>
<organism evidence="5 6">
    <name type="scientific">Mya arenaria</name>
    <name type="common">Soft-shell clam</name>
    <dbReference type="NCBI Taxonomy" id="6604"/>
    <lineage>
        <taxon>Eukaryota</taxon>
        <taxon>Metazoa</taxon>
        <taxon>Spiralia</taxon>
        <taxon>Lophotrochozoa</taxon>
        <taxon>Mollusca</taxon>
        <taxon>Bivalvia</taxon>
        <taxon>Autobranchia</taxon>
        <taxon>Heteroconchia</taxon>
        <taxon>Euheterodonta</taxon>
        <taxon>Imparidentia</taxon>
        <taxon>Neoheterodontei</taxon>
        <taxon>Myida</taxon>
        <taxon>Myoidea</taxon>
        <taxon>Myidae</taxon>
        <taxon>Mya</taxon>
    </lineage>
</organism>
<dbReference type="Gene3D" id="4.10.640.40">
    <property type="entry name" value="Cytoplasmic polyadenylation element-binding protein, ZZ domain"/>
    <property type="match status" value="1"/>
</dbReference>
<gene>
    <name evidence="5" type="ORF">MAR_033488</name>
</gene>
<dbReference type="Gene3D" id="3.40.50.300">
    <property type="entry name" value="P-loop containing nucleotide triphosphate hydrolases"/>
    <property type="match status" value="1"/>
</dbReference>
<dbReference type="Gene3D" id="3.30.160.60">
    <property type="entry name" value="Classic Zinc Finger"/>
    <property type="match status" value="3"/>
</dbReference>
<dbReference type="InterPro" id="IPR036116">
    <property type="entry name" value="FN3_sf"/>
</dbReference>
<dbReference type="PANTHER" id="PTHR32046:SF14">
    <property type="match status" value="1"/>
</dbReference>
<feature type="domain" description="B box-type" evidence="3">
    <location>
        <begin position="329"/>
        <end position="372"/>
    </location>
</feature>
<feature type="domain" description="B box-type" evidence="3">
    <location>
        <begin position="205"/>
        <end position="248"/>
    </location>
</feature>
<feature type="domain" description="Fibronectin type-III" evidence="4">
    <location>
        <begin position="810"/>
        <end position="907"/>
    </location>
</feature>
<dbReference type="InterPro" id="IPR038446">
    <property type="entry name" value="CEBP_ZZ_sf"/>
</dbReference>
<feature type="domain" description="B box-type" evidence="3">
    <location>
        <begin position="675"/>
        <end position="721"/>
    </location>
</feature>
<dbReference type="SMART" id="SM00336">
    <property type="entry name" value="BBOX"/>
    <property type="match status" value="12"/>
</dbReference>
<feature type="domain" description="B box-type" evidence="3">
    <location>
        <begin position="143"/>
        <end position="186"/>
    </location>
</feature>